<dbReference type="RefSeq" id="WP_145051753.1">
    <property type="nucleotide sequence ID" value="NZ_CP036433.1"/>
</dbReference>
<keyword evidence="1" id="KW-0378">Hydrolase</keyword>
<proteinExistence type="predicted"/>
<name>A0A518DQE3_9BACT</name>
<sequence precursor="true">MQNIVPGWRLLLCTALAAAFPLAAAQAESPAKGPLKVFLLAGQSNMDGQAHIRTIDFLGEDPEHGNLLKIFKPDGMNLVARDDVWVANAGVYDRLQTGFGGRRDYDKLGVNIGPEYAFGYYLGEALDQQVLLIKFAPGGQSLHVNFRPPSAGPTGVAKLDDQLLTQEAADKWNEGRVEPVVGLQYRQLVRYIHHTLDNLKTKFPAYDEQAGYEIVGLVWFQGYNDMFDETGRRAYGQNLVHLIRDLRAEFDAPQMKVVVGVMGVNGPHNETNPKQKEVRDGQRFVNRVPEFAGSVQAVETAPLLHPQIVALQTAGWLNKDRDLKTQPLTAEEKEMLQRATSNKGYHYYGEGRFFILTGKIFADTMLELLQK</sequence>
<dbReference type="OrthoDB" id="209830at2"/>
<dbReference type="GO" id="GO:0016788">
    <property type="term" value="F:hydrolase activity, acting on ester bonds"/>
    <property type="evidence" value="ECO:0007669"/>
    <property type="project" value="UniProtKB-ARBA"/>
</dbReference>
<feature type="domain" description="Sialate O-acetylesterase" evidence="3">
    <location>
        <begin position="35"/>
        <end position="282"/>
    </location>
</feature>
<keyword evidence="5" id="KW-1185">Reference proteome</keyword>
<dbReference type="InterPro" id="IPR005181">
    <property type="entry name" value="SASA"/>
</dbReference>
<dbReference type="KEGG" id="lcre:Pla8534_18200"/>
<evidence type="ECO:0000256" key="1">
    <source>
        <dbReference type="ARBA" id="ARBA00022801"/>
    </source>
</evidence>
<dbReference type="SUPFAM" id="SSF52266">
    <property type="entry name" value="SGNH hydrolase"/>
    <property type="match status" value="1"/>
</dbReference>
<accession>A0A518DQE3</accession>
<dbReference type="InterPro" id="IPR036514">
    <property type="entry name" value="SGNH_hydro_sf"/>
</dbReference>
<dbReference type="PANTHER" id="PTHR31988">
    <property type="entry name" value="ESTERASE, PUTATIVE (DUF303)-RELATED"/>
    <property type="match status" value="1"/>
</dbReference>
<protein>
    <recommendedName>
        <fullName evidence="3">Sialate O-acetylesterase domain-containing protein</fullName>
    </recommendedName>
</protein>
<dbReference type="InterPro" id="IPR052940">
    <property type="entry name" value="Carb_Esterase_6"/>
</dbReference>
<reference evidence="4 5" key="1">
    <citation type="submission" date="2019-02" db="EMBL/GenBank/DDBJ databases">
        <title>Deep-cultivation of Planctomycetes and their phenomic and genomic characterization uncovers novel biology.</title>
        <authorList>
            <person name="Wiegand S."/>
            <person name="Jogler M."/>
            <person name="Boedeker C."/>
            <person name="Pinto D."/>
            <person name="Vollmers J."/>
            <person name="Rivas-Marin E."/>
            <person name="Kohn T."/>
            <person name="Peeters S.H."/>
            <person name="Heuer A."/>
            <person name="Rast P."/>
            <person name="Oberbeckmann S."/>
            <person name="Bunk B."/>
            <person name="Jeske O."/>
            <person name="Meyerdierks A."/>
            <person name="Storesund J.E."/>
            <person name="Kallscheuer N."/>
            <person name="Luecker S."/>
            <person name="Lage O.M."/>
            <person name="Pohl T."/>
            <person name="Merkel B.J."/>
            <person name="Hornburger P."/>
            <person name="Mueller R.-W."/>
            <person name="Bruemmer F."/>
            <person name="Labrenz M."/>
            <person name="Spormann A.M."/>
            <person name="Op den Camp H."/>
            <person name="Overmann J."/>
            <person name="Amann R."/>
            <person name="Jetten M.S.M."/>
            <person name="Mascher T."/>
            <person name="Medema M.H."/>
            <person name="Devos D.P."/>
            <person name="Kaster A.-K."/>
            <person name="Ovreas L."/>
            <person name="Rohde M."/>
            <person name="Galperin M.Y."/>
            <person name="Jogler C."/>
        </authorList>
    </citation>
    <scope>NUCLEOTIDE SEQUENCE [LARGE SCALE GENOMIC DNA]</scope>
    <source>
        <strain evidence="4 5">Pla85_3_4</strain>
    </source>
</reference>
<gene>
    <name evidence="4" type="ORF">Pla8534_18200</name>
</gene>
<keyword evidence="2" id="KW-0732">Signal</keyword>
<dbReference type="AlphaFoldDB" id="A0A518DQE3"/>
<feature type="chain" id="PRO_5021754392" description="Sialate O-acetylesterase domain-containing protein" evidence="2">
    <location>
        <begin position="26"/>
        <end position="371"/>
    </location>
</feature>
<evidence type="ECO:0000313" key="4">
    <source>
        <dbReference type="EMBL" id="QDU94034.1"/>
    </source>
</evidence>
<feature type="signal peptide" evidence="2">
    <location>
        <begin position="1"/>
        <end position="25"/>
    </location>
</feature>
<dbReference type="EMBL" id="CP036433">
    <property type="protein sequence ID" value="QDU94034.1"/>
    <property type="molecule type" value="Genomic_DNA"/>
</dbReference>
<dbReference type="Proteomes" id="UP000317648">
    <property type="component" value="Chromosome"/>
</dbReference>
<evidence type="ECO:0000313" key="5">
    <source>
        <dbReference type="Proteomes" id="UP000317648"/>
    </source>
</evidence>
<organism evidence="4 5">
    <name type="scientific">Lignipirellula cremea</name>
    <dbReference type="NCBI Taxonomy" id="2528010"/>
    <lineage>
        <taxon>Bacteria</taxon>
        <taxon>Pseudomonadati</taxon>
        <taxon>Planctomycetota</taxon>
        <taxon>Planctomycetia</taxon>
        <taxon>Pirellulales</taxon>
        <taxon>Pirellulaceae</taxon>
        <taxon>Lignipirellula</taxon>
    </lineage>
</organism>
<evidence type="ECO:0000256" key="2">
    <source>
        <dbReference type="SAM" id="SignalP"/>
    </source>
</evidence>
<evidence type="ECO:0000259" key="3">
    <source>
        <dbReference type="Pfam" id="PF03629"/>
    </source>
</evidence>
<dbReference type="Gene3D" id="3.40.50.1110">
    <property type="entry name" value="SGNH hydrolase"/>
    <property type="match status" value="1"/>
</dbReference>
<dbReference type="PANTHER" id="PTHR31988:SF19">
    <property type="entry name" value="9-O-ACETYL-N-ACETYLNEURAMINIC ACID DEACETYLASE-RELATED"/>
    <property type="match status" value="1"/>
</dbReference>
<dbReference type="Pfam" id="PF03629">
    <property type="entry name" value="SASA"/>
    <property type="match status" value="1"/>
</dbReference>